<dbReference type="HOGENOM" id="CLU_2281267_0_0_1"/>
<feature type="region of interest" description="Disordered" evidence="1">
    <location>
        <begin position="1"/>
        <end position="66"/>
    </location>
</feature>
<organism evidence="2 3">
    <name type="scientific">Amborella trichopoda</name>
    <dbReference type="NCBI Taxonomy" id="13333"/>
    <lineage>
        <taxon>Eukaryota</taxon>
        <taxon>Viridiplantae</taxon>
        <taxon>Streptophyta</taxon>
        <taxon>Embryophyta</taxon>
        <taxon>Tracheophyta</taxon>
        <taxon>Spermatophyta</taxon>
        <taxon>Magnoliopsida</taxon>
        <taxon>Amborellales</taxon>
        <taxon>Amborellaceae</taxon>
        <taxon>Amborella</taxon>
    </lineage>
</organism>
<dbReference type="Proteomes" id="UP000017836">
    <property type="component" value="Unassembled WGS sequence"/>
</dbReference>
<accession>W1NNI0</accession>
<keyword evidence="3" id="KW-1185">Reference proteome</keyword>
<evidence type="ECO:0000313" key="3">
    <source>
        <dbReference type="Proteomes" id="UP000017836"/>
    </source>
</evidence>
<protein>
    <submittedName>
        <fullName evidence="2">Uncharacterized protein</fullName>
    </submittedName>
</protein>
<gene>
    <name evidence="2" type="ORF">AMTR_s00119p00133390</name>
</gene>
<dbReference type="AlphaFoldDB" id="W1NNI0"/>
<name>W1NNI0_AMBTC</name>
<reference evidence="3" key="1">
    <citation type="journal article" date="2013" name="Science">
        <title>The Amborella genome and the evolution of flowering plants.</title>
        <authorList>
            <consortium name="Amborella Genome Project"/>
        </authorList>
    </citation>
    <scope>NUCLEOTIDE SEQUENCE [LARGE SCALE GENOMIC DNA]</scope>
</reference>
<dbReference type="EMBL" id="KI396540">
    <property type="protein sequence ID" value="ERM97281.1"/>
    <property type="molecule type" value="Genomic_DNA"/>
</dbReference>
<evidence type="ECO:0000256" key="1">
    <source>
        <dbReference type="SAM" id="MobiDB-lite"/>
    </source>
</evidence>
<sequence>MKARPATSRLQAPRSYGPLSNWLRAPPKSSAMKARPATSRPQALAPVAPSRTGLKSTTYTPKPTSKRIFPPIPHPFFLRRLLGPLASSLPSLISLLHPFQPR</sequence>
<proteinExistence type="predicted"/>
<evidence type="ECO:0000313" key="2">
    <source>
        <dbReference type="EMBL" id="ERM97281.1"/>
    </source>
</evidence>
<dbReference type="Gramene" id="ERM97281">
    <property type="protein sequence ID" value="ERM97281"/>
    <property type="gene ID" value="AMTR_s00119p00133390"/>
</dbReference>